<proteinExistence type="predicted"/>
<comment type="catalytic activity">
    <reaction evidence="1">
        <text>ATP + protein L-histidine = ADP + protein N-phospho-L-histidine.</text>
        <dbReference type="EC" id="2.7.13.3"/>
    </reaction>
</comment>
<keyword evidence="7" id="KW-1133">Transmembrane helix</keyword>
<evidence type="ECO:0000256" key="2">
    <source>
        <dbReference type="ARBA" id="ARBA00012438"/>
    </source>
</evidence>
<dbReference type="InterPro" id="IPR003594">
    <property type="entry name" value="HATPase_dom"/>
</dbReference>
<keyword evidence="6" id="KW-0067">ATP-binding</keyword>
<comment type="caution">
    <text evidence="9">The sequence shown here is derived from an EMBL/GenBank/DDBJ whole genome shotgun (WGS) entry which is preliminary data.</text>
</comment>
<dbReference type="PROSITE" id="PS50109">
    <property type="entry name" value="HIS_KIN"/>
    <property type="match status" value="1"/>
</dbReference>
<dbReference type="SMART" id="SM00387">
    <property type="entry name" value="HATPase_c"/>
    <property type="match status" value="1"/>
</dbReference>
<dbReference type="RefSeq" id="WP_099643953.1">
    <property type="nucleotide sequence ID" value="NZ_NKHF01000103.1"/>
</dbReference>
<dbReference type="InterPro" id="IPR004358">
    <property type="entry name" value="Sig_transdc_His_kin-like_C"/>
</dbReference>
<dbReference type="Gene3D" id="3.30.565.10">
    <property type="entry name" value="Histidine kinase-like ATPase, C-terminal domain"/>
    <property type="match status" value="1"/>
</dbReference>
<feature type="domain" description="Histidine kinase" evidence="8">
    <location>
        <begin position="198"/>
        <end position="399"/>
    </location>
</feature>
<dbReference type="PANTHER" id="PTHR44936:SF10">
    <property type="entry name" value="SENSOR PROTEIN RSTB"/>
    <property type="match status" value="1"/>
</dbReference>
<keyword evidence="3" id="KW-0808">Transferase</keyword>
<name>A0A2A5JK37_PSEO7</name>
<evidence type="ECO:0000256" key="4">
    <source>
        <dbReference type="ARBA" id="ARBA00022741"/>
    </source>
</evidence>
<evidence type="ECO:0000259" key="8">
    <source>
        <dbReference type="PROSITE" id="PS50109"/>
    </source>
</evidence>
<evidence type="ECO:0000313" key="10">
    <source>
        <dbReference type="Proteomes" id="UP000228621"/>
    </source>
</evidence>
<dbReference type="GO" id="GO:0005524">
    <property type="term" value="F:ATP binding"/>
    <property type="evidence" value="ECO:0007669"/>
    <property type="project" value="UniProtKB-KW"/>
</dbReference>
<reference evidence="10" key="1">
    <citation type="journal article" date="2019" name="Genome Announc.">
        <title>Draft Genome Sequence of Pseudoalteromonas piscicida Strain 36Y ROTHPW, an Hypersaline Seawater Isolate from the South Coast of Sonora, Mexico.</title>
        <authorList>
            <person name="Sanchez-Diaz R."/>
            <person name="Molina-Garza Z.J."/>
            <person name="Cruz-Suarez L.E."/>
            <person name="Selvin J."/>
            <person name="Kiran G.S."/>
            <person name="Ibarra-Gamez J.C."/>
            <person name="Gomez-Gil B."/>
            <person name="Galaviz-Silva L."/>
        </authorList>
    </citation>
    <scope>NUCLEOTIDE SEQUENCE [LARGE SCALE GENOMIC DNA]</scope>
    <source>
        <strain evidence="10">36Y_RITHPW</strain>
    </source>
</reference>
<keyword evidence="4" id="KW-0547">Nucleotide-binding</keyword>
<dbReference type="InterPro" id="IPR050980">
    <property type="entry name" value="2C_sensor_his_kinase"/>
</dbReference>
<dbReference type="InterPro" id="IPR005467">
    <property type="entry name" value="His_kinase_dom"/>
</dbReference>
<dbReference type="PRINTS" id="PR00344">
    <property type="entry name" value="BCTRLSENSOR"/>
</dbReference>
<dbReference type="Proteomes" id="UP000228621">
    <property type="component" value="Unassembled WGS sequence"/>
</dbReference>
<dbReference type="EC" id="2.7.13.3" evidence="2"/>
<dbReference type="AlphaFoldDB" id="A0A2A5JK37"/>
<evidence type="ECO:0000256" key="7">
    <source>
        <dbReference type="SAM" id="Phobius"/>
    </source>
</evidence>
<keyword evidence="5" id="KW-0418">Kinase</keyword>
<dbReference type="InterPro" id="IPR036890">
    <property type="entry name" value="HATPase_C_sf"/>
</dbReference>
<evidence type="ECO:0000256" key="5">
    <source>
        <dbReference type="ARBA" id="ARBA00022777"/>
    </source>
</evidence>
<dbReference type="PANTHER" id="PTHR44936">
    <property type="entry name" value="SENSOR PROTEIN CREC"/>
    <property type="match status" value="1"/>
</dbReference>
<evidence type="ECO:0000256" key="1">
    <source>
        <dbReference type="ARBA" id="ARBA00000085"/>
    </source>
</evidence>
<evidence type="ECO:0000313" key="9">
    <source>
        <dbReference type="EMBL" id="PCK29798.1"/>
    </source>
</evidence>
<protein>
    <recommendedName>
        <fullName evidence="2">histidine kinase</fullName>
        <ecNumber evidence="2">2.7.13.3</ecNumber>
    </recommendedName>
</protein>
<sequence>MLIRFTLYYILVLILILSGVFIADQWYQRSSSQSQNRLLIELSEALCNDLDCNTKQQLSRRVSVYPYTALAINAQTVKTADGYELMTTSDDKRHWLYIIPPDKKRVFRVDTTQESDGLKVYTGVFYFILALALFLLTLPFFIAFFRIKASAEYFAVTRDQSVWLNKKSFLFQSIFDAMAYMSSRLTHAIALQRELSNTLSHEARTIISRIKLTLSSLDIPQHEIMLFEQDLNELEILSDEFLRLSKYEHEILPDIVNINIAQMLQELVTPYRRFSTKQVSIYCEERFVVQSDERLLRWAIRNLIDNGIKYAESEVIIRVCGSNNDWQFTIEDNGPGVSYTKIQELFLPFCRPDNSIKKGYGYGLAIVMKATELLQGDISIRPAKELNGSCFVLRFTNGQADHS</sequence>
<dbReference type="SUPFAM" id="SSF55874">
    <property type="entry name" value="ATPase domain of HSP90 chaperone/DNA topoisomerase II/histidine kinase"/>
    <property type="match status" value="1"/>
</dbReference>
<keyword evidence="7" id="KW-0472">Membrane</keyword>
<evidence type="ECO:0000256" key="6">
    <source>
        <dbReference type="ARBA" id="ARBA00022840"/>
    </source>
</evidence>
<dbReference type="Pfam" id="PF02518">
    <property type="entry name" value="HATPase_c"/>
    <property type="match status" value="1"/>
</dbReference>
<dbReference type="OrthoDB" id="9804645at2"/>
<keyword evidence="7" id="KW-0812">Transmembrane</keyword>
<organism evidence="9 10">
    <name type="scientific">Pseudoalteromonas piscicida</name>
    <dbReference type="NCBI Taxonomy" id="43662"/>
    <lineage>
        <taxon>Bacteria</taxon>
        <taxon>Pseudomonadati</taxon>
        <taxon>Pseudomonadota</taxon>
        <taxon>Gammaproteobacteria</taxon>
        <taxon>Alteromonadales</taxon>
        <taxon>Pseudoalteromonadaceae</taxon>
        <taxon>Pseudoalteromonas</taxon>
    </lineage>
</organism>
<dbReference type="GO" id="GO:0005886">
    <property type="term" value="C:plasma membrane"/>
    <property type="evidence" value="ECO:0007669"/>
    <property type="project" value="TreeGrafter"/>
</dbReference>
<evidence type="ECO:0000256" key="3">
    <source>
        <dbReference type="ARBA" id="ARBA00022679"/>
    </source>
</evidence>
<dbReference type="EMBL" id="NKHF01000103">
    <property type="protein sequence ID" value="PCK29798.1"/>
    <property type="molecule type" value="Genomic_DNA"/>
</dbReference>
<dbReference type="GO" id="GO:0000155">
    <property type="term" value="F:phosphorelay sensor kinase activity"/>
    <property type="evidence" value="ECO:0007669"/>
    <property type="project" value="TreeGrafter"/>
</dbReference>
<accession>A0A2A5JK37</accession>
<gene>
    <name evidence="9" type="ORF">CEX98_20975</name>
</gene>
<keyword evidence="10" id="KW-1185">Reference proteome</keyword>
<feature type="transmembrane region" description="Helical" evidence="7">
    <location>
        <begin position="124"/>
        <end position="145"/>
    </location>
</feature>
<feature type="transmembrane region" description="Helical" evidence="7">
    <location>
        <begin position="6"/>
        <end position="27"/>
    </location>
</feature>